<keyword evidence="2" id="KW-1185">Reference proteome</keyword>
<organism evidence="1 2">
    <name type="scientific">Nephila pilipes</name>
    <name type="common">Giant wood spider</name>
    <name type="synonym">Nephila maculata</name>
    <dbReference type="NCBI Taxonomy" id="299642"/>
    <lineage>
        <taxon>Eukaryota</taxon>
        <taxon>Metazoa</taxon>
        <taxon>Ecdysozoa</taxon>
        <taxon>Arthropoda</taxon>
        <taxon>Chelicerata</taxon>
        <taxon>Arachnida</taxon>
        <taxon>Araneae</taxon>
        <taxon>Araneomorphae</taxon>
        <taxon>Entelegynae</taxon>
        <taxon>Araneoidea</taxon>
        <taxon>Nephilidae</taxon>
        <taxon>Nephila</taxon>
    </lineage>
</organism>
<dbReference type="AlphaFoldDB" id="A0A8X6T901"/>
<dbReference type="OrthoDB" id="10361992at2759"/>
<dbReference type="EMBL" id="BMAW01004455">
    <property type="protein sequence ID" value="GFS89074.1"/>
    <property type="molecule type" value="Genomic_DNA"/>
</dbReference>
<name>A0A8X6T901_NEPPI</name>
<evidence type="ECO:0000313" key="1">
    <source>
        <dbReference type="EMBL" id="GFS89074.1"/>
    </source>
</evidence>
<dbReference type="Proteomes" id="UP000887013">
    <property type="component" value="Unassembled WGS sequence"/>
</dbReference>
<proteinExistence type="predicted"/>
<reference evidence="1" key="1">
    <citation type="submission" date="2020-08" db="EMBL/GenBank/DDBJ databases">
        <title>Multicomponent nature underlies the extraordinary mechanical properties of spider dragline silk.</title>
        <authorList>
            <person name="Kono N."/>
            <person name="Nakamura H."/>
            <person name="Mori M."/>
            <person name="Yoshida Y."/>
            <person name="Ohtoshi R."/>
            <person name="Malay A.D."/>
            <person name="Moran D.A.P."/>
            <person name="Tomita M."/>
            <person name="Numata K."/>
            <person name="Arakawa K."/>
        </authorList>
    </citation>
    <scope>NUCLEOTIDE SEQUENCE</scope>
</reference>
<accession>A0A8X6T901</accession>
<gene>
    <name evidence="1" type="ORF">NPIL_473691</name>
</gene>
<sequence length="137" mass="15814">MLQFFEPESIVPEQLNLDLNGILRDTSVDTDSEIPKLQYSTETLESVEAEPIIQLTLNLESDNSSSSYHRLILSRKAEMLKKIMISKAKKELKCSIRKQPKYFELHSVANFRFAQKLGVNAKLIPHQNKQTKQHFIL</sequence>
<evidence type="ECO:0000313" key="2">
    <source>
        <dbReference type="Proteomes" id="UP000887013"/>
    </source>
</evidence>
<comment type="caution">
    <text evidence="1">The sequence shown here is derived from an EMBL/GenBank/DDBJ whole genome shotgun (WGS) entry which is preliminary data.</text>
</comment>
<protein>
    <submittedName>
        <fullName evidence="1">Uncharacterized protein</fullName>
    </submittedName>
</protein>